<proteinExistence type="predicted"/>
<organism evidence="1 2">
    <name type="scientific">Panicum virgatum</name>
    <name type="common">Blackwell switchgrass</name>
    <dbReference type="NCBI Taxonomy" id="38727"/>
    <lineage>
        <taxon>Eukaryota</taxon>
        <taxon>Viridiplantae</taxon>
        <taxon>Streptophyta</taxon>
        <taxon>Embryophyta</taxon>
        <taxon>Tracheophyta</taxon>
        <taxon>Spermatophyta</taxon>
        <taxon>Magnoliopsida</taxon>
        <taxon>Liliopsida</taxon>
        <taxon>Poales</taxon>
        <taxon>Poaceae</taxon>
        <taxon>PACMAD clade</taxon>
        <taxon>Panicoideae</taxon>
        <taxon>Panicodae</taxon>
        <taxon>Paniceae</taxon>
        <taxon>Panicinae</taxon>
        <taxon>Panicum</taxon>
        <taxon>Panicum sect. Hiantes</taxon>
    </lineage>
</organism>
<name>A0A8T0VMD8_PANVG</name>
<dbReference type="Proteomes" id="UP000823388">
    <property type="component" value="Chromosome 2N"/>
</dbReference>
<dbReference type="AlphaFoldDB" id="A0A8T0VMD8"/>
<sequence>MHCRHVLMMKKKKWMHLSRTLLIDACPWEQSDVVVLHADLLGVLSWCC</sequence>
<comment type="caution">
    <text evidence="1">The sequence shown here is derived from an EMBL/GenBank/DDBJ whole genome shotgun (WGS) entry which is preliminary data.</text>
</comment>
<dbReference type="EMBL" id="CM029040">
    <property type="protein sequence ID" value="KAG2637991.1"/>
    <property type="molecule type" value="Genomic_DNA"/>
</dbReference>
<evidence type="ECO:0000313" key="1">
    <source>
        <dbReference type="EMBL" id="KAG2637991.1"/>
    </source>
</evidence>
<reference evidence="1" key="1">
    <citation type="submission" date="2020-05" db="EMBL/GenBank/DDBJ databases">
        <title>WGS assembly of Panicum virgatum.</title>
        <authorList>
            <person name="Lovell J.T."/>
            <person name="Jenkins J."/>
            <person name="Shu S."/>
            <person name="Juenger T.E."/>
            <person name="Schmutz J."/>
        </authorList>
    </citation>
    <scope>NUCLEOTIDE SEQUENCE</scope>
    <source>
        <strain evidence="1">AP13</strain>
    </source>
</reference>
<gene>
    <name evidence="1" type="ORF">PVAP13_2NG560003</name>
</gene>
<protein>
    <submittedName>
        <fullName evidence="1">Uncharacterized protein</fullName>
    </submittedName>
</protein>
<keyword evidence="2" id="KW-1185">Reference proteome</keyword>
<accession>A0A8T0VMD8</accession>
<evidence type="ECO:0000313" key="2">
    <source>
        <dbReference type="Proteomes" id="UP000823388"/>
    </source>
</evidence>